<keyword evidence="3" id="KW-1185">Reference proteome</keyword>
<dbReference type="Proteomes" id="UP000007881">
    <property type="component" value="Chromosome"/>
</dbReference>
<dbReference type="EMBL" id="AP012338">
    <property type="protein sequence ID" value="BAM03136.1"/>
    <property type="molecule type" value="Genomic_DNA"/>
</dbReference>
<proteinExistence type="predicted"/>
<dbReference type="SUPFAM" id="SSF54523">
    <property type="entry name" value="Pili subunits"/>
    <property type="match status" value="1"/>
</dbReference>
<evidence type="ECO:0008006" key="4">
    <source>
        <dbReference type="Google" id="ProtNLM"/>
    </source>
</evidence>
<feature type="transmembrane region" description="Helical" evidence="1">
    <location>
        <begin position="15"/>
        <end position="39"/>
    </location>
</feature>
<dbReference type="Gene3D" id="3.30.700.10">
    <property type="entry name" value="Glycoprotein, Type 4 Pilin"/>
    <property type="match status" value="1"/>
</dbReference>
<dbReference type="InterPro" id="IPR012902">
    <property type="entry name" value="N_methyl_site"/>
</dbReference>
<dbReference type="PROSITE" id="PS00409">
    <property type="entry name" value="PROKAR_NTER_METHYL"/>
    <property type="match status" value="1"/>
</dbReference>
<dbReference type="PANTHER" id="PTHR30093:SF2">
    <property type="entry name" value="TYPE II SECRETION SYSTEM PROTEIN H"/>
    <property type="match status" value="1"/>
</dbReference>
<accession>I0ICZ8</accession>
<dbReference type="NCBIfam" id="TIGR02532">
    <property type="entry name" value="IV_pilin_GFxxxE"/>
    <property type="match status" value="1"/>
</dbReference>
<dbReference type="STRING" id="1142394.PSMK_09770"/>
<organism evidence="2 3">
    <name type="scientific">Phycisphaera mikurensis (strain NBRC 102666 / KCTC 22515 / FYK2301M01)</name>
    <dbReference type="NCBI Taxonomy" id="1142394"/>
    <lineage>
        <taxon>Bacteria</taxon>
        <taxon>Pseudomonadati</taxon>
        <taxon>Planctomycetota</taxon>
        <taxon>Phycisphaerae</taxon>
        <taxon>Phycisphaerales</taxon>
        <taxon>Phycisphaeraceae</taxon>
        <taxon>Phycisphaera</taxon>
    </lineage>
</organism>
<dbReference type="InterPro" id="IPR045584">
    <property type="entry name" value="Pilin-like"/>
</dbReference>
<dbReference type="KEGG" id="phm:PSMK_09770"/>
<dbReference type="eggNOG" id="COG2165">
    <property type="taxonomic scope" value="Bacteria"/>
</dbReference>
<name>I0ICZ8_PHYMF</name>
<protein>
    <recommendedName>
        <fullName evidence="4">Prepilin-type N-terminal cleavage/methylation domain-containing protein</fullName>
    </recommendedName>
</protein>
<dbReference type="AlphaFoldDB" id="I0ICZ8"/>
<evidence type="ECO:0000313" key="2">
    <source>
        <dbReference type="EMBL" id="BAM03136.1"/>
    </source>
</evidence>
<dbReference type="RefSeq" id="WP_014436355.1">
    <property type="nucleotide sequence ID" value="NC_017080.1"/>
</dbReference>
<dbReference type="OrthoDB" id="278820at2"/>
<sequence length="264" mass="28686">MLPLPRTHPRTRGSGFTLIELLVVISIIALLIGILLPALNAARASAKTMQCLANERQHGIGFMGYAMDNRDEYPYAYYSIENPPGSGNYEQADWMLSISGYFEGSTKTYTSGGNAESPVMRCPSSAIEAGTKTYSAHPILVPTLGWGAPDERVTWDSQRRPSEILLNADGPQSEANGDAVANAFSMLPLANLPAWVFRKGDATNADPLPIGPNEDVFAARGHLRWRHAGDEAANVLFMDGHASTERQGQLLLANVRLDTFPEMP</sequence>
<dbReference type="Pfam" id="PF07963">
    <property type="entry name" value="N_methyl"/>
    <property type="match status" value="1"/>
</dbReference>
<evidence type="ECO:0000256" key="1">
    <source>
        <dbReference type="SAM" id="Phobius"/>
    </source>
</evidence>
<keyword evidence="1" id="KW-1133">Transmembrane helix</keyword>
<gene>
    <name evidence="2" type="ordered locus">PSMK_09770</name>
</gene>
<keyword evidence="1" id="KW-0812">Transmembrane</keyword>
<keyword evidence="1" id="KW-0472">Membrane</keyword>
<evidence type="ECO:0000313" key="3">
    <source>
        <dbReference type="Proteomes" id="UP000007881"/>
    </source>
</evidence>
<dbReference type="HOGENOM" id="CLU_041661_3_0_0"/>
<dbReference type="PANTHER" id="PTHR30093">
    <property type="entry name" value="GENERAL SECRETION PATHWAY PROTEIN G"/>
    <property type="match status" value="1"/>
</dbReference>
<reference evidence="2 3" key="1">
    <citation type="submission" date="2012-02" db="EMBL/GenBank/DDBJ databases">
        <title>Complete genome sequence of Phycisphaera mikurensis NBRC 102666.</title>
        <authorList>
            <person name="Ankai A."/>
            <person name="Hosoyama A."/>
            <person name="Terui Y."/>
            <person name="Sekine M."/>
            <person name="Fukai R."/>
            <person name="Kato Y."/>
            <person name="Nakamura S."/>
            <person name="Yamada-Narita S."/>
            <person name="Kawakoshi A."/>
            <person name="Fukunaga Y."/>
            <person name="Yamazaki S."/>
            <person name="Fujita N."/>
        </authorList>
    </citation>
    <scope>NUCLEOTIDE SEQUENCE [LARGE SCALE GENOMIC DNA]</scope>
    <source>
        <strain evidence="3">NBRC 102666 / KCTC 22515 / FYK2301M01</strain>
    </source>
</reference>